<feature type="region of interest" description="Disordered" evidence="1">
    <location>
        <begin position="127"/>
        <end position="163"/>
    </location>
</feature>
<evidence type="ECO:0000256" key="1">
    <source>
        <dbReference type="SAM" id="MobiDB-lite"/>
    </source>
</evidence>
<feature type="region of interest" description="Disordered" evidence="1">
    <location>
        <begin position="43"/>
        <end position="93"/>
    </location>
</feature>
<dbReference type="EnsemblPlants" id="EMT05378">
    <property type="protein sequence ID" value="EMT05378"/>
    <property type="gene ID" value="F775_16094"/>
</dbReference>
<name>M8BF73_AEGTA</name>
<feature type="compositionally biased region" description="Low complexity" evidence="1">
    <location>
        <begin position="127"/>
        <end position="139"/>
    </location>
</feature>
<accession>M8BF73</accession>
<feature type="compositionally biased region" description="Low complexity" evidence="1">
    <location>
        <begin position="43"/>
        <end position="54"/>
    </location>
</feature>
<feature type="compositionally biased region" description="Polar residues" evidence="1">
    <location>
        <begin position="152"/>
        <end position="163"/>
    </location>
</feature>
<reference evidence="2" key="1">
    <citation type="submission" date="2015-06" db="UniProtKB">
        <authorList>
            <consortium name="EnsemblPlants"/>
        </authorList>
    </citation>
    <scope>IDENTIFICATION</scope>
</reference>
<evidence type="ECO:0000313" key="2">
    <source>
        <dbReference type="EnsemblPlants" id="EMT05378"/>
    </source>
</evidence>
<sequence>MAADWDVMPSDGHVERTPLAQLRQDRTGALVWRCIPLPLGGVAPPARAAPTRGPSLLRSRSPGLDRRRSRDNLTPPGSPSSVLPAAPSSKDGHAVSVGALSTHLQEALLICSSARLVPPLRLLSHPPGLGSSPTSPLISRGTPICSPDAENEAQSQPDGLQHLFQPQQGGLLEAPAPSPCRMLASRRKTLAGVSIGYTLRRSSARLRTAGRARAALVEDAAQKIVCHGLGILQDGEHITKAAITALELKFKDQLSDEVMVLCIRFFSLMMLLPWRPRRPLIRLRRIYNF</sequence>
<dbReference type="AlphaFoldDB" id="M8BF73"/>
<proteinExistence type="predicted"/>
<protein>
    <submittedName>
        <fullName evidence="2">Uncharacterized protein</fullName>
    </submittedName>
</protein>
<feature type="compositionally biased region" description="Low complexity" evidence="1">
    <location>
        <begin position="79"/>
        <end position="89"/>
    </location>
</feature>
<organism evidence="2">
    <name type="scientific">Aegilops tauschii</name>
    <name type="common">Tausch's goatgrass</name>
    <name type="synonym">Aegilops squarrosa</name>
    <dbReference type="NCBI Taxonomy" id="37682"/>
    <lineage>
        <taxon>Eukaryota</taxon>
        <taxon>Viridiplantae</taxon>
        <taxon>Streptophyta</taxon>
        <taxon>Embryophyta</taxon>
        <taxon>Tracheophyta</taxon>
        <taxon>Spermatophyta</taxon>
        <taxon>Magnoliopsida</taxon>
        <taxon>Liliopsida</taxon>
        <taxon>Poales</taxon>
        <taxon>Poaceae</taxon>
        <taxon>BOP clade</taxon>
        <taxon>Pooideae</taxon>
        <taxon>Triticodae</taxon>
        <taxon>Triticeae</taxon>
        <taxon>Triticinae</taxon>
        <taxon>Aegilops</taxon>
    </lineage>
</organism>